<protein>
    <submittedName>
        <fullName evidence="1">Uncharacterized protein</fullName>
    </submittedName>
</protein>
<name>A0A6C0I605_9ZZZZ</name>
<dbReference type="AlphaFoldDB" id="A0A6C0I605"/>
<dbReference type="InterPro" id="IPR027417">
    <property type="entry name" value="P-loop_NTPase"/>
</dbReference>
<organism evidence="1">
    <name type="scientific">viral metagenome</name>
    <dbReference type="NCBI Taxonomy" id="1070528"/>
    <lineage>
        <taxon>unclassified sequences</taxon>
        <taxon>metagenomes</taxon>
        <taxon>organismal metagenomes</taxon>
    </lineage>
</organism>
<reference evidence="1" key="1">
    <citation type="journal article" date="2020" name="Nature">
        <title>Giant virus diversity and host interactions through global metagenomics.</title>
        <authorList>
            <person name="Schulz F."/>
            <person name="Roux S."/>
            <person name="Paez-Espino D."/>
            <person name="Jungbluth S."/>
            <person name="Walsh D.A."/>
            <person name="Denef V.J."/>
            <person name="McMahon K.D."/>
            <person name="Konstantinidis K.T."/>
            <person name="Eloe-Fadrosh E.A."/>
            <person name="Kyrpides N.C."/>
            <person name="Woyke T."/>
        </authorList>
    </citation>
    <scope>NUCLEOTIDE SEQUENCE</scope>
    <source>
        <strain evidence="1">GVMAG-M-3300023184-24</strain>
    </source>
</reference>
<dbReference type="EMBL" id="MN740112">
    <property type="protein sequence ID" value="QHT88229.1"/>
    <property type="molecule type" value="Genomic_DNA"/>
</dbReference>
<sequence>MPKDKTKEKDILFSKDFQDKYNDDEYEDYDYNEDSEEKSKSDENTLYINELDINTLKPEHSKDYKNGCKLVIIGAPGTGKSTIIKSIIYAKKHILSVGQVFSGTEDSNGFFGEFFPESFIYNGLDASELTPLDNFKKRQKIARQYIEPTGGYSWALNVIDDCTYDTAFLKKPIYRDLLKNGRHYAMLHILSLQYCLDIKPDIRVNINGVFILRESRLDIRKKLYENYGGCIPTFDMFCQIMDALTTDYTAIYINNMSVSNKIEDNVFYYKADPNKIPKDWKFGCKEFWQFHNERYMAPAAF</sequence>
<evidence type="ECO:0000313" key="1">
    <source>
        <dbReference type="EMBL" id="QHT88229.1"/>
    </source>
</evidence>
<accession>A0A6C0I605</accession>
<dbReference type="SUPFAM" id="SSF52540">
    <property type="entry name" value="P-loop containing nucleoside triphosphate hydrolases"/>
    <property type="match status" value="2"/>
</dbReference>
<proteinExistence type="predicted"/>